<organism evidence="2 3">
    <name type="scientific">Colletotrichum orchidophilum</name>
    <dbReference type="NCBI Taxonomy" id="1209926"/>
    <lineage>
        <taxon>Eukaryota</taxon>
        <taxon>Fungi</taxon>
        <taxon>Dikarya</taxon>
        <taxon>Ascomycota</taxon>
        <taxon>Pezizomycotina</taxon>
        <taxon>Sordariomycetes</taxon>
        <taxon>Hypocreomycetidae</taxon>
        <taxon>Glomerellales</taxon>
        <taxon>Glomerellaceae</taxon>
        <taxon>Colletotrichum</taxon>
    </lineage>
</organism>
<evidence type="ECO:0000313" key="3">
    <source>
        <dbReference type="Proteomes" id="UP000176998"/>
    </source>
</evidence>
<comment type="caution">
    <text evidence="2">The sequence shown here is derived from an EMBL/GenBank/DDBJ whole genome shotgun (WGS) entry which is preliminary data.</text>
</comment>
<evidence type="ECO:0000313" key="2">
    <source>
        <dbReference type="EMBL" id="OHE96958.1"/>
    </source>
</evidence>
<dbReference type="EMBL" id="MJBS01000063">
    <property type="protein sequence ID" value="OHE96958.1"/>
    <property type="molecule type" value="Genomic_DNA"/>
</dbReference>
<dbReference type="AlphaFoldDB" id="A0A1G4B685"/>
<sequence>MENLKAAEADGTIYKRGSYNLTFSTPVFFNVYCGMNDMMAKSNDPMKHNPRCLRRVLSSYAATPNLLKITIDQASKSISKVQIGLQGRFSDGNLCMHASGYFVANGDASDIYSSLTDQPFFLYHAMIGRAQWVWQTFHLWETF</sequence>
<dbReference type="Gene3D" id="1.10.1280.10">
    <property type="entry name" value="Di-copper center containing domain from catechol oxidase"/>
    <property type="match status" value="1"/>
</dbReference>
<name>A0A1G4B685_9PEZI</name>
<protein>
    <recommendedName>
        <fullName evidence="1">Tyrosinase copper-binding domain-containing protein</fullName>
    </recommendedName>
</protein>
<dbReference type="InterPro" id="IPR008922">
    <property type="entry name" value="Di-copper_centre_dom_sf"/>
</dbReference>
<keyword evidence="3" id="KW-1185">Reference proteome</keyword>
<dbReference type="Pfam" id="PF00264">
    <property type="entry name" value="Tyrosinase"/>
    <property type="match status" value="1"/>
</dbReference>
<gene>
    <name evidence="2" type="ORF">CORC01_07743</name>
</gene>
<dbReference type="STRING" id="1209926.A0A1G4B685"/>
<dbReference type="SUPFAM" id="SSF48056">
    <property type="entry name" value="Di-copper centre-containing domain"/>
    <property type="match status" value="1"/>
</dbReference>
<reference evidence="2 3" key="1">
    <citation type="submission" date="2016-09" db="EMBL/GenBank/DDBJ databases">
        <authorList>
            <person name="Capua I."/>
            <person name="De Benedictis P."/>
            <person name="Joannis T."/>
            <person name="Lombin L.H."/>
            <person name="Cattoli G."/>
        </authorList>
    </citation>
    <scope>NUCLEOTIDE SEQUENCE [LARGE SCALE GENOMIC DNA]</scope>
    <source>
        <strain evidence="2 3">IMI 309357</strain>
    </source>
</reference>
<dbReference type="InterPro" id="IPR002227">
    <property type="entry name" value="Tyrosinase_Cu-bd"/>
</dbReference>
<evidence type="ECO:0000259" key="1">
    <source>
        <dbReference type="Pfam" id="PF00264"/>
    </source>
</evidence>
<accession>A0A1G4B685</accession>
<dbReference type="Proteomes" id="UP000176998">
    <property type="component" value="Unassembled WGS sequence"/>
</dbReference>
<proteinExistence type="predicted"/>
<dbReference type="RefSeq" id="XP_022474114.1">
    <property type="nucleotide sequence ID" value="XM_022619378.1"/>
</dbReference>
<feature type="domain" description="Tyrosinase copper-binding" evidence="1">
    <location>
        <begin position="32"/>
        <end position="136"/>
    </location>
</feature>
<dbReference type="GeneID" id="34560888"/>
<dbReference type="GO" id="GO:0016491">
    <property type="term" value="F:oxidoreductase activity"/>
    <property type="evidence" value="ECO:0007669"/>
    <property type="project" value="InterPro"/>
</dbReference>